<evidence type="ECO:0000313" key="7">
    <source>
        <dbReference type="EMBL" id="RKS77893.1"/>
    </source>
</evidence>
<dbReference type="Proteomes" id="UP000281955">
    <property type="component" value="Unassembled WGS sequence"/>
</dbReference>
<dbReference type="InParanoid" id="A0A420XSN8"/>
<dbReference type="OrthoDB" id="9786288at2"/>
<dbReference type="PANTHER" id="PTHR11877:SF99">
    <property type="entry name" value="1,3,6,8-TETRAHYDROXYNAPHTHALENE SYNTHASE"/>
    <property type="match status" value="1"/>
</dbReference>
<organism evidence="7 8">
    <name type="scientific">Motilibacter peucedani</name>
    <dbReference type="NCBI Taxonomy" id="598650"/>
    <lineage>
        <taxon>Bacteria</taxon>
        <taxon>Bacillati</taxon>
        <taxon>Actinomycetota</taxon>
        <taxon>Actinomycetes</taxon>
        <taxon>Motilibacterales</taxon>
        <taxon>Motilibacteraceae</taxon>
        <taxon>Motilibacter</taxon>
    </lineage>
</organism>
<keyword evidence="8" id="KW-1185">Reference proteome</keyword>
<evidence type="ECO:0000256" key="3">
    <source>
        <dbReference type="ARBA" id="ARBA00023315"/>
    </source>
</evidence>
<reference evidence="7 8" key="1">
    <citation type="submission" date="2018-10" db="EMBL/GenBank/DDBJ databases">
        <title>Genomic Encyclopedia of Archaeal and Bacterial Type Strains, Phase II (KMG-II): from individual species to whole genera.</title>
        <authorList>
            <person name="Goeker M."/>
        </authorList>
    </citation>
    <scope>NUCLEOTIDE SEQUENCE [LARGE SCALE GENOMIC DNA]</scope>
    <source>
        <strain evidence="7 8">RP-AC37</strain>
    </source>
</reference>
<evidence type="ECO:0000256" key="2">
    <source>
        <dbReference type="ARBA" id="ARBA00022679"/>
    </source>
</evidence>
<evidence type="ECO:0000313" key="8">
    <source>
        <dbReference type="Proteomes" id="UP000281955"/>
    </source>
</evidence>
<dbReference type="InterPro" id="IPR016039">
    <property type="entry name" value="Thiolase-like"/>
</dbReference>
<dbReference type="RefSeq" id="WP_121192874.1">
    <property type="nucleotide sequence ID" value="NZ_RBWV01000010.1"/>
</dbReference>
<accession>A0A420XSN8</accession>
<dbReference type="InterPro" id="IPR011141">
    <property type="entry name" value="Polyketide_synthase_type-III"/>
</dbReference>
<dbReference type="GO" id="GO:0030639">
    <property type="term" value="P:polyketide biosynthetic process"/>
    <property type="evidence" value="ECO:0007669"/>
    <property type="project" value="TreeGrafter"/>
</dbReference>
<feature type="domain" description="Chalcone/stilbene synthase N-terminal" evidence="5">
    <location>
        <begin position="2"/>
        <end position="199"/>
    </location>
</feature>
<dbReference type="SUPFAM" id="SSF53901">
    <property type="entry name" value="Thiolase-like"/>
    <property type="match status" value="1"/>
</dbReference>
<dbReference type="InterPro" id="IPR012328">
    <property type="entry name" value="Chalcone/stilbene_synt_C"/>
</dbReference>
<comment type="caution">
    <text evidence="7">The sequence shown here is derived from an EMBL/GenBank/DDBJ whole genome shotgun (WGS) entry which is preliminary data.</text>
</comment>
<keyword evidence="2" id="KW-0808">Transferase</keyword>
<dbReference type="InterPro" id="IPR001099">
    <property type="entry name" value="Chalcone/stilbene_synt_N"/>
</dbReference>
<comment type="similarity">
    <text evidence="1">Belongs to the thiolase-like superfamily. Chalcone/stilbene synthases family.</text>
</comment>
<sequence length="358" mass="37410">MARIAAVAGALPEHRYPQQQITEAFTGLMRPEDDRRALLERFHRSTGVEHRHLALPIEAYAELRDFTGANTAYVSAATALGARAVAAALERSGLAGSDVDLVISTTVTGVGVPSLDARLVNLVGLRPDVKRLPLFGLGCVAGAAGVARAADHLVGHPDDVVVLVAVELCSLTFQLGDSSVANLIATGLFGDGASAVVLVGDRRAQAMGLDEGTGTPRVVASRSSFYPGTEDVMGWDVGTTGFRVVLSASVPDVVEEHLAGDVKGFLADAGLDIGDIGSWIGHPGGPKVLDTVTRVLGLPDDALELSWRSMRETGNLSSVSVLNVLERTAAERRPAAGEPSVMFAMGPGFCSELVLLEW</sequence>
<dbReference type="Gene3D" id="3.40.47.10">
    <property type="match status" value="2"/>
</dbReference>
<dbReference type="AlphaFoldDB" id="A0A420XSN8"/>
<feature type="domain" description="Chalcone/stilbene synthase C-terminal" evidence="6">
    <location>
        <begin position="219"/>
        <end position="356"/>
    </location>
</feature>
<gene>
    <name evidence="7" type="ORF">CLV35_1596</name>
</gene>
<dbReference type="CDD" id="cd00831">
    <property type="entry name" value="CHS_like"/>
    <property type="match status" value="1"/>
</dbReference>
<dbReference type="PIRSF" id="PIRSF000451">
    <property type="entry name" value="PKS_III"/>
    <property type="match status" value="1"/>
</dbReference>
<dbReference type="Pfam" id="PF00195">
    <property type="entry name" value="Chal_sti_synt_N"/>
    <property type="match status" value="1"/>
</dbReference>
<feature type="active site" description="Acyl-thioester intermediate" evidence="4">
    <location>
        <position position="139"/>
    </location>
</feature>
<dbReference type="PANTHER" id="PTHR11877">
    <property type="entry name" value="HYDROXYMETHYLGLUTARYL-COA SYNTHASE"/>
    <property type="match status" value="1"/>
</dbReference>
<keyword evidence="3" id="KW-0012">Acyltransferase</keyword>
<name>A0A420XSN8_9ACTN</name>
<dbReference type="EMBL" id="RBWV01000010">
    <property type="protein sequence ID" value="RKS77893.1"/>
    <property type="molecule type" value="Genomic_DNA"/>
</dbReference>
<protein>
    <submittedName>
        <fullName evidence="7">Alkylresorcinol/alkylpyrone synthase</fullName>
    </submittedName>
</protein>
<evidence type="ECO:0000256" key="1">
    <source>
        <dbReference type="ARBA" id="ARBA00005531"/>
    </source>
</evidence>
<evidence type="ECO:0000259" key="5">
    <source>
        <dbReference type="Pfam" id="PF00195"/>
    </source>
</evidence>
<dbReference type="GO" id="GO:0016747">
    <property type="term" value="F:acyltransferase activity, transferring groups other than amino-acyl groups"/>
    <property type="evidence" value="ECO:0007669"/>
    <property type="project" value="InterPro"/>
</dbReference>
<proteinExistence type="inferred from homology"/>
<evidence type="ECO:0000259" key="6">
    <source>
        <dbReference type="Pfam" id="PF02797"/>
    </source>
</evidence>
<dbReference type="Pfam" id="PF02797">
    <property type="entry name" value="Chal_sti_synt_C"/>
    <property type="match status" value="1"/>
</dbReference>
<evidence type="ECO:0000256" key="4">
    <source>
        <dbReference type="PIRSR" id="PIRSR000451-1"/>
    </source>
</evidence>